<dbReference type="PANTHER" id="PTHR43433:SF10">
    <property type="entry name" value="AB HYDROLASE-1 DOMAIN-CONTAINING PROTEIN"/>
    <property type="match status" value="1"/>
</dbReference>
<dbReference type="RefSeq" id="XP_056040141.1">
    <property type="nucleotide sequence ID" value="XM_056189517.1"/>
</dbReference>
<gene>
    <name evidence="1" type="ORF">POJ06DRAFT_271713</name>
</gene>
<organism evidence="1 2">
    <name type="scientific">Lipomyces tetrasporus</name>
    <dbReference type="NCBI Taxonomy" id="54092"/>
    <lineage>
        <taxon>Eukaryota</taxon>
        <taxon>Fungi</taxon>
        <taxon>Dikarya</taxon>
        <taxon>Ascomycota</taxon>
        <taxon>Saccharomycotina</taxon>
        <taxon>Lipomycetes</taxon>
        <taxon>Lipomycetales</taxon>
        <taxon>Lipomycetaceae</taxon>
        <taxon>Lipomyces</taxon>
    </lineage>
</organism>
<dbReference type="Proteomes" id="UP001217417">
    <property type="component" value="Unassembled WGS sequence"/>
</dbReference>
<dbReference type="SUPFAM" id="SSF53474">
    <property type="entry name" value="alpha/beta-Hydrolases"/>
    <property type="match status" value="1"/>
</dbReference>
<protein>
    <submittedName>
        <fullName evidence="1">Alpha/Beta hydrolase protein</fullName>
    </submittedName>
</protein>
<dbReference type="Gene3D" id="3.40.50.1820">
    <property type="entry name" value="alpha/beta hydrolase"/>
    <property type="match status" value="1"/>
</dbReference>
<dbReference type="AlphaFoldDB" id="A0AAD7QK51"/>
<reference evidence="1" key="1">
    <citation type="submission" date="2023-03" db="EMBL/GenBank/DDBJ databases">
        <title>Near-Complete genome sequence of Lipomyces tetrasporous NRRL Y-64009, an oleaginous yeast capable of growing on lignocellulosic hydrolysates.</title>
        <authorList>
            <consortium name="Lawrence Berkeley National Laboratory"/>
            <person name="Jagtap S.S."/>
            <person name="Liu J.-J."/>
            <person name="Walukiewicz H.E."/>
            <person name="Pangilinan J."/>
            <person name="Lipzen A."/>
            <person name="Ahrendt S."/>
            <person name="Koriabine M."/>
            <person name="Cobaugh K."/>
            <person name="Salamov A."/>
            <person name="Yoshinaga Y."/>
            <person name="Ng V."/>
            <person name="Daum C."/>
            <person name="Grigoriev I.V."/>
            <person name="Slininger P.J."/>
            <person name="Dien B.S."/>
            <person name="Jin Y.-S."/>
            <person name="Rao C.V."/>
        </authorList>
    </citation>
    <scope>NUCLEOTIDE SEQUENCE</scope>
    <source>
        <strain evidence="1">NRRL Y-64009</strain>
    </source>
</reference>
<dbReference type="GeneID" id="80884683"/>
<dbReference type="InterPro" id="IPR050471">
    <property type="entry name" value="AB_hydrolase"/>
</dbReference>
<dbReference type="PANTHER" id="PTHR43433">
    <property type="entry name" value="HYDROLASE, ALPHA/BETA FOLD FAMILY PROTEIN"/>
    <property type="match status" value="1"/>
</dbReference>
<dbReference type="InterPro" id="IPR029058">
    <property type="entry name" value="AB_hydrolase_fold"/>
</dbReference>
<keyword evidence="2" id="KW-1185">Reference proteome</keyword>
<proteinExistence type="predicted"/>
<accession>A0AAD7QK51</accession>
<sequence>MTQSLDARAFEFKAPQKFSQDFTVPATDKHGPWKVTYAIGGPEHGEDVPTILFCCGMLATRWLVGMFDWIAEKEGVRMLFIDRPGIGGSTNVPLVERIPAFLEVVPLLLAHLKIKHISLASHSAGTIYALNLISRKPEILSSTNPSVTLFSPWVHQSHTSVSFLTLASMLPDSTLNQWDSILQFCIRRANPVFEASSSAFSPLTSIFASTNATAKKEKQEEEARRCLQGFGISLEVKEANLKSTFRRIFAEETKGVNDEARLCLKSTKGTNWLACEDYKEYVRELGREWQGRITDAASKLKVDIVLPEKDIMVGEKGMRYFEDCWESEAFGQGIEVSCVRVKGADHETTIHPANETIARMFERAKGT</sequence>
<keyword evidence="1" id="KW-0378">Hydrolase</keyword>
<name>A0AAD7QK51_9ASCO</name>
<evidence type="ECO:0000313" key="2">
    <source>
        <dbReference type="Proteomes" id="UP001217417"/>
    </source>
</evidence>
<evidence type="ECO:0000313" key="1">
    <source>
        <dbReference type="EMBL" id="KAJ8096691.1"/>
    </source>
</evidence>
<dbReference type="GO" id="GO:0016787">
    <property type="term" value="F:hydrolase activity"/>
    <property type="evidence" value="ECO:0007669"/>
    <property type="project" value="UniProtKB-KW"/>
</dbReference>
<dbReference type="EMBL" id="JARPMG010000013">
    <property type="protein sequence ID" value="KAJ8096691.1"/>
    <property type="molecule type" value="Genomic_DNA"/>
</dbReference>
<comment type="caution">
    <text evidence="1">The sequence shown here is derived from an EMBL/GenBank/DDBJ whole genome shotgun (WGS) entry which is preliminary data.</text>
</comment>